<dbReference type="VEuPathDB" id="FungiDB:FUN_015731"/>
<evidence type="ECO:0000313" key="2">
    <source>
        <dbReference type="Proteomes" id="UP000233469"/>
    </source>
</evidence>
<evidence type="ECO:0000313" key="1">
    <source>
        <dbReference type="EMBL" id="PKK69186.1"/>
    </source>
</evidence>
<reference evidence="1 2" key="1">
    <citation type="submission" date="2016-04" db="EMBL/GenBank/DDBJ databases">
        <title>Genome analyses suggest a sexual origin of heterokaryosis in a supposedly ancient asexual fungus.</title>
        <authorList>
            <person name="Ropars J."/>
            <person name="Sedzielewska K."/>
            <person name="Noel J."/>
            <person name="Charron P."/>
            <person name="Farinelli L."/>
            <person name="Marton T."/>
            <person name="Kruger M."/>
            <person name="Pelin A."/>
            <person name="Brachmann A."/>
            <person name="Corradi N."/>
        </authorList>
    </citation>
    <scope>NUCLEOTIDE SEQUENCE [LARGE SCALE GENOMIC DNA]</scope>
    <source>
        <strain evidence="1 2">C2</strain>
    </source>
</reference>
<dbReference type="VEuPathDB" id="FungiDB:RhiirFUN_017528"/>
<dbReference type="Proteomes" id="UP000233469">
    <property type="component" value="Unassembled WGS sequence"/>
</dbReference>
<dbReference type="VEuPathDB" id="FungiDB:RhiirA1_462552"/>
<protein>
    <submittedName>
        <fullName evidence="1">Uncharacterized protein</fullName>
    </submittedName>
</protein>
<reference evidence="1 2" key="2">
    <citation type="submission" date="2017-10" db="EMBL/GenBank/DDBJ databases">
        <title>Extensive intraspecific genome diversity in a model arbuscular mycorrhizal fungus.</title>
        <authorList>
            <person name="Chen E.C.H."/>
            <person name="Morin E."/>
            <person name="Baudet D."/>
            <person name="Noel J."/>
            <person name="Ndikumana S."/>
            <person name="Charron P."/>
            <person name="St-Onge C."/>
            <person name="Giorgi J."/>
            <person name="Grigoriev I.V."/>
            <person name="Roux C."/>
            <person name="Martin F.M."/>
            <person name="Corradi N."/>
        </authorList>
    </citation>
    <scope>NUCLEOTIDE SEQUENCE [LARGE SCALE GENOMIC DNA]</scope>
    <source>
        <strain evidence="1 2">C2</strain>
    </source>
</reference>
<gene>
    <name evidence="1" type="ORF">RhiirC2_850903</name>
</gene>
<sequence>MPRHKKSSKGHSQNNLIAIYNRDLAYQNFRALCGTYKLTSLPDGRMSNANNDSEGVPDALPPTYEQTIEDIEWRASFGVSNGKSYFCNN</sequence>
<accession>A0A2N1N5L2</accession>
<name>A0A2N1N5L2_9GLOM</name>
<proteinExistence type="predicted"/>
<comment type="caution">
    <text evidence="1">The sequence shown here is derived from an EMBL/GenBank/DDBJ whole genome shotgun (WGS) entry which is preliminary data.</text>
</comment>
<dbReference type="AlphaFoldDB" id="A0A2N1N5L2"/>
<dbReference type="EMBL" id="LLXL01000756">
    <property type="protein sequence ID" value="PKK69186.1"/>
    <property type="molecule type" value="Genomic_DNA"/>
</dbReference>
<organism evidence="1 2">
    <name type="scientific">Rhizophagus irregularis</name>
    <dbReference type="NCBI Taxonomy" id="588596"/>
    <lineage>
        <taxon>Eukaryota</taxon>
        <taxon>Fungi</taxon>
        <taxon>Fungi incertae sedis</taxon>
        <taxon>Mucoromycota</taxon>
        <taxon>Glomeromycotina</taxon>
        <taxon>Glomeromycetes</taxon>
        <taxon>Glomerales</taxon>
        <taxon>Glomeraceae</taxon>
        <taxon>Rhizophagus</taxon>
    </lineage>
</organism>